<keyword evidence="2" id="KW-0430">Lectin</keyword>
<comment type="caution">
    <text evidence="2">The sequence shown here is derived from an EMBL/GenBank/DDBJ whole genome shotgun (WGS) entry which is preliminary data.</text>
</comment>
<dbReference type="Proteomes" id="UP000054937">
    <property type="component" value="Unassembled WGS sequence"/>
</dbReference>
<dbReference type="InterPro" id="IPR013320">
    <property type="entry name" value="ConA-like_dom_sf"/>
</dbReference>
<dbReference type="SUPFAM" id="SSF49899">
    <property type="entry name" value="Concanavalin A-like lectins/glucanases"/>
    <property type="match status" value="1"/>
</dbReference>
<dbReference type="GO" id="GO:0016011">
    <property type="term" value="C:dystroglycan complex"/>
    <property type="evidence" value="ECO:0007669"/>
    <property type="project" value="TreeGrafter"/>
</dbReference>
<evidence type="ECO:0000313" key="2">
    <source>
        <dbReference type="EMBL" id="KRW98450.1"/>
    </source>
</evidence>
<dbReference type="SMART" id="SM00736">
    <property type="entry name" value="CADG"/>
    <property type="match status" value="2"/>
</dbReference>
<dbReference type="InterPro" id="IPR006644">
    <property type="entry name" value="Cadg"/>
</dbReference>
<dbReference type="PANTHER" id="PTHR21559:SF21">
    <property type="entry name" value="DYSTROGLYCAN 1"/>
    <property type="match status" value="1"/>
</dbReference>
<dbReference type="SUPFAM" id="SSF49313">
    <property type="entry name" value="Cadherin-like"/>
    <property type="match status" value="2"/>
</dbReference>
<dbReference type="InterPro" id="IPR015919">
    <property type="entry name" value="Cadherin-like_sf"/>
</dbReference>
<dbReference type="Gene3D" id="2.60.40.10">
    <property type="entry name" value="Immunoglobulins"/>
    <property type="match status" value="2"/>
</dbReference>
<protein>
    <submittedName>
        <fullName evidence="2">Concanavalin A-like lectin/glucanases superfamily</fullName>
    </submittedName>
</protein>
<keyword evidence="3" id="KW-1185">Reference proteome</keyword>
<reference evidence="2 3" key="1">
    <citation type="journal article" date="2015" name="Sci. Rep.">
        <title>Genome of the facultative scuticociliatosis pathogen Pseudocohnilembus persalinus provides insight into its virulence through horizontal gene transfer.</title>
        <authorList>
            <person name="Xiong J."/>
            <person name="Wang G."/>
            <person name="Cheng J."/>
            <person name="Tian M."/>
            <person name="Pan X."/>
            <person name="Warren A."/>
            <person name="Jiang C."/>
            <person name="Yuan D."/>
            <person name="Miao W."/>
        </authorList>
    </citation>
    <scope>NUCLEOTIDE SEQUENCE [LARGE SCALE GENOMIC DNA]</scope>
    <source>
        <strain evidence="2">36N120E</strain>
    </source>
</reference>
<dbReference type="OrthoDB" id="41532at2759"/>
<dbReference type="InParanoid" id="A0A0V0Q877"/>
<feature type="domain" description="Dystroglycan-type cadherin-like" evidence="1">
    <location>
        <begin position="1586"/>
        <end position="1697"/>
    </location>
</feature>
<evidence type="ECO:0000259" key="1">
    <source>
        <dbReference type="SMART" id="SM00736"/>
    </source>
</evidence>
<dbReference type="PANTHER" id="PTHR21559">
    <property type="entry name" value="DYSTROGLYCAN-RELATED"/>
    <property type="match status" value="1"/>
</dbReference>
<accession>A0A0V0Q877</accession>
<gene>
    <name evidence="2" type="ORF">PPERSA_04738</name>
</gene>
<name>A0A0V0Q877_PSEPJ</name>
<dbReference type="GO" id="GO:0030246">
    <property type="term" value="F:carbohydrate binding"/>
    <property type="evidence" value="ECO:0007669"/>
    <property type="project" value="UniProtKB-KW"/>
</dbReference>
<sequence>MKKTQTSSSADPSFPVENLYDDNIFTEYLSQNLFQAVTLQINYDVPFLPLGLRFVLGADVLQAPFMYALKGYDTDLNQWNYLINPQSSDFLIDYFQYLIEVDDLSKTKRYQLYEVDIPMSWGGELIGLSEISIIKQTSLSSQYYEQINKLQENQFLNFTFTKQTFSQLNQLDDFQFGIKTEIYNLNTLEQTIYNLPIGLDLDEQNLQISGILDPQYQQKLLKIYITAQDLSLKQQTEFFEINYASIIIGYYNFEKENIIQNIAPNSQQETGSFNSVNYDTNENSYEFTGISNQYIDTNFSDFPAKFSFFLKIKTTSTDFDNAILATNRKCGIQCTDEPGFTIYTVFGFWSIIIVDENGKNQKIEYIDTINDGNEHVIGFYTILTDELLLYQDGTLLQSSPECPSDTIRDCTGKCVSNFYFENEKCMTNLYDAVESLEISFLNCPELDCPDNCYECTPYNPENIIKSPFSLKIGDFYQSETTFFSGKILGIYIYNRKLTSQELIALKYKEYCLSWETPLQKLFDEQYNGVLRTETLISLDLSNIVDNCQQIFPEKFILDSSQLIFFAYSVVFDDTQIYFENNSIYLFVEQIYFSQVVQLYVEAMYNFELTNMFELITVNIKGKYDDYYDFVAVVNGEQITNYNVVTLYDIHVGEINGTSYIFSTKWWSQIQFEKIEYVFNDLTFDQVYFETLSNPQQLMFHSRLYQINEQSYLIVTISTTDHEGIKIYNVTDPSAPESVGQIKNGIESGYQAQIEVLLINDIWYAIFRSTSQIFLLNINDPNNPFSVNSSGFSVYSDKIFKYKIKNQNLVVLACGESGVKILKITDAQNGQFQSIFDQLIFNYDDFSLYEISQAKIFSIYDSSSYTVNYYLILALNTAGFQIYSLDVTDMSAFTANLIYEQLTFGVNDLQIFIVGNIWYIALMGDEYGLHIYDARNIESPIFIQSFDYKGVKSVQFYQNKYNKYLMVSQSSSEGVAAIKLDLIYNNTQTNPYQTLISQQNQENIETPINHSYYTQEVKYYNFNGKDYVASIVLELIGNQDVYTFYLEIFEIDSFHQIKNIYKQQFQQMQSRFVDSQSKEKLIQFERNGSNYLILYRYYGFERLNVYDITDISNIQLVTIVMGNQAISENQGTAEFLSINGQDFILCSDFQHLIMYDITDINDITIHQSFQLNTYFLYIESLDFYQDVVLYVFITSYYQSSLFNLKFSASEQKYVLHTAISIAWSEEVVQSQLFINQYEFFEVQSALSGTIQTSFDKKIYIVSGPSGIYIYDFTQWSEVTLIKYLNRDYAKLTQLKYMQLLYMNMKTYVQICAGESGIIIMDITKLDESQFIYALDTSYAMSFQTISKNDKNYNIIADQIGGIRISKIQEFGLYPIVSQEIEDGSKEFNIELKIYQPSYFQPYYTKDQIKLIDIQVLKQNTQLNTFSTTPSWMTVNLDQQIISLKPSTKSELEQVNKIYYVYSQKISESELQTYLEQAYPSSTLDYKQLKLELLSYGHINKDLYIQEFLHSNYNLQLSEQYDDYLEGILGYLKTKQFHGHMLANTDYITASNSPPVVTCSSDYLKYQHQSKQDTLCPENDVQYQFDKQLQISLGLNVAKVGKYISFRFSENTFYDFNEETLTYTISNIKRTFENKTVIDGLYYTDISWLAFSSEDRILQGTPTSEYYNNILEISLTASDGYDNATALLTIDHSTLPPKQNPNVDSLQTQFDKQNPNPQIGQPLTFTFQNQIPFIDEDNDDLKYLAFKFVKSESKFIPILDLPSYKISNHLSFNNYTLTFSGTVPKTYNKAPEIYCLQAFDGYSYSPCLPFQINYTDQPPQLKNKINNQKVTVNQNFEFSIQPDNFQDEDAQLSITATQTDGGPLPNWLQFDPNTNTFYGTPDKIETVSVRITATDIEGKSVQTEFEIQVQYSLYYLGEQLSKYGGIFLGFIGLFGVWNYRDEFFNLFCKKKYRAYRKDYLTIGETQYYKYIPIISQEYYTSCEKIWKVLIQKVEDNSLVASKSLNLNELITDNQCDLEPIFQSLKPILLDPKNKIKQKQIDTILNEAYLGKFSKEKLSTNFGIIIQHFINHYRLQQNPETNEIYNQIKQQAQKMQMSYAYSKITSPLDWYKEFVEILEKDINTIQQNKFPDLQIRQLELFDSVMNIIDPQNQISENSYKSEYLEIHDFSFMDEKNKKQKNKQKKNKSEQTNTNNNKINFLLLKNSIQSEAKMEETIKVIKSRYINVVKALRIRKPALMFANQIRFLKKEQYNIEGHMNAPLPSWLLFQFLQKTAILLEGIPQSTDDLELVLQVQDNKNFILREYLLEIKKPDNKKQLKLTKSYTLHPLLMSKNYQTKNLQCQSKKLTQTNIDKSKYPLMDTSLQSYSNLTLQQMDEDLPQTKTNLINKNSIYQTKLLKSKSGIEQTTEDFQNLSFIQNQNSKQSQLKTNKNIKNNIKKNTIKMTDPAQIALNIQSDHFSPQQNNQSQNQTLFESNSNMTSRKEQNDSFINFFANSNQNLDKKSNYPQIANQKFQSFNEKITDLQNENNDKSQDKYLNQQNVIFDSTFSLKKSNPIQNKLKNISLIEDDEQIFGEDNIDNE</sequence>
<dbReference type="InterPro" id="IPR013783">
    <property type="entry name" value="Ig-like_fold"/>
</dbReference>
<dbReference type="EMBL" id="LDAU01000244">
    <property type="protein sequence ID" value="KRW98450.1"/>
    <property type="molecule type" value="Genomic_DNA"/>
</dbReference>
<dbReference type="GO" id="GO:0043236">
    <property type="term" value="F:laminin binding"/>
    <property type="evidence" value="ECO:0007669"/>
    <property type="project" value="TreeGrafter"/>
</dbReference>
<dbReference type="GO" id="GO:0005509">
    <property type="term" value="F:calcium ion binding"/>
    <property type="evidence" value="ECO:0007669"/>
    <property type="project" value="InterPro"/>
</dbReference>
<evidence type="ECO:0000313" key="3">
    <source>
        <dbReference type="Proteomes" id="UP000054937"/>
    </source>
</evidence>
<dbReference type="OMA" id="WINYINT"/>
<feature type="domain" description="Dystroglycan-type cadherin-like" evidence="1">
    <location>
        <begin position="1818"/>
        <end position="1914"/>
    </location>
</feature>
<proteinExistence type="predicted"/>
<organism evidence="2 3">
    <name type="scientific">Pseudocohnilembus persalinus</name>
    <name type="common">Ciliate</name>
    <dbReference type="NCBI Taxonomy" id="266149"/>
    <lineage>
        <taxon>Eukaryota</taxon>
        <taxon>Sar</taxon>
        <taxon>Alveolata</taxon>
        <taxon>Ciliophora</taxon>
        <taxon>Intramacronucleata</taxon>
        <taxon>Oligohymenophorea</taxon>
        <taxon>Scuticociliatia</taxon>
        <taxon>Philasterida</taxon>
        <taxon>Pseudocohnilembidae</taxon>
        <taxon>Pseudocohnilembus</taxon>
    </lineage>
</organism>
<dbReference type="Pfam" id="PF05345">
    <property type="entry name" value="He_PIG"/>
    <property type="match status" value="1"/>
</dbReference>